<dbReference type="PANTHER" id="PTHR36453">
    <property type="entry name" value="SECRETED PROTEIN-RELATED"/>
    <property type="match status" value="1"/>
</dbReference>
<keyword evidence="3" id="KW-1185">Reference proteome</keyword>
<dbReference type="InterPro" id="IPR006626">
    <property type="entry name" value="PbH1"/>
</dbReference>
<dbReference type="Gene3D" id="2.160.20.10">
    <property type="entry name" value="Single-stranded right-handed beta-helix, Pectin lyase-like"/>
    <property type="match status" value="2"/>
</dbReference>
<dbReference type="Gene3D" id="1.20.1270.90">
    <property type="entry name" value="AF1782-like"/>
    <property type="match status" value="1"/>
</dbReference>
<feature type="chain" id="PRO_5039456651" evidence="1">
    <location>
        <begin position="24"/>
        <end position="1077"/>
    </location>
</feature>
<keyword evidence="1" id="KW-0732">Signal</keyword>
<dbReference type="Gene3D" id="2.60.40.10">
    <property type="entry name" value="Immunoglobulins"/>
    <property type="match status" value="1"/>
</dbReference>
<name>A0A9D5LXI7_9FIRM</name>
<sequence>MKKIAVVLLCFCMLWTAAPPTLAQEEEVILYVSPNGSDAGDGSYENPLATLNGARQRVQQIKRSIKQGRIIVSFLEGEYSFHQTVKFSREDSGTEKVSIIYRAEPGQTVSFTGSKPVDSSAFTPVTDPAIRVRLRPEVRDRVGQLDLKQQGISNIEAYMRQPGFNYATIGIAKLYLDNQEQVLSRWPNEGYALIEEVSQSGNMMYTAESIVSNAKPIVFQGGYRAENWKQAKDAIIEGYFMWDWAYEQLYMDYVTDNNAIVTRDSITNFGIAPGKRFAVFNLLEEIDAPGEFYIDRENLILYYYPPYPITNQMKMDISVLTDDMVYANELSYVGFERIRFEKTRGVAVNLSDCDHISFWGCTFENIGKEAIDVIGNEIDIQSCDFFYIGDYAINMDGGDRNTLTPSNNAIENCHFYKFSNSRKTYSGAVSLRGAGHTVQHNLMHDSPHQAIWFEGNDHKIQYNEIYDVLKETIDAGAIYAGRDYGSRGNEVAFNYIHDLDYSMIARGTQSGYLDDVAIYMDDMFSGTSIHHNVIQHVARGMLLGGGRDMTVYNNIIIDAAQSMYLDQRAVEPGTAGYTQAKPGGEAYNKTKKWPVESSLWLSRYPELKNVLTDPMLNYPANNAVYDNLIYQSGEANLLPYFYELARKFTNNVVMETGDIFKDPETQDYSIQEGADILKKIPGLSEINMEEIGLYQDAYRTEIAPAESIDFRLIAPKTNANEINNLSYFFRWENPTGADRYRLVVAKDAALQDVVLDVNSRYNYYTVEGLDPEQTTYYWQVTALVNGRQMQGEYPASSGTLQFTTNLYEPVDKREFNELFQTALQTITRIVEGEEPGQYRSGTKAVLEQAVDEARKMSMLLHPTQEEIDAQASQLDALLLKIDGDRNVGYKNFGDILAASPTWKSSQGTIESSKTSLKLTGLNAAAGNQEINPESYEILCFTLTYDNSSSWVGMGLRQTHPEAAVYDIALPSDAYLVVIKDDQVELQRFIHGNSEEMIKIVPNTFFKKNTPHSIAFGAVNTGEGVRIILQCDGETVFNEVDTTNPIYQAGAFSICSASADGYIMVEGVDQLPKGSVME</sequence>
<comment type="caution">
    <text evidence="2">The sequence shown here is derived from an EMBL/GenBank/DDBJ whole genome shotgun (WGS) entry which is preliminary data.</text>
</comment>
<dbReference type="SMART" id="SM00710">
    <property type="entry name" value="PbH1"/>
    <property type="match status" value="5"/>
</dbReference>
<dbReference type="SUPFAM" id="SSF51126">
    <property type="entry name" value="Pectin lyase-like"/>
    <property type="match status" value="1"/>
</dbReference>
<proteinExistence type="predicted"/>
<dbReference type="AlphaFoldDB" id="A0A9D5LXI7"/>
<dbReference type="Proteomes" id="UP000806542">
    <property type="component" value="Unassembled WGS sequence"/>
</dbReference>
<reference evidence="2" key="1">
    <citation type="submission" date="2020-10" db="EMBL/GenBank/DDBJ databases">
        <title>ChiBAC.</title>
        <authorList>
            <person name="Zenner C."/>
            <person name="Hitch T.C.A."/>
            <person name="Clavel T."/>
        </authorList>
    </citation>
    <scope>NUCLEOTIDE SEQUENCE</scope>
    <source>
        <strain evidence="2">DSM 107454</strain>
    </source>
</reference>
<evidence type="ECO:0000256" key="1">
    <source>
        <dbReference type="SAM" id="SignalP"/>
    </source>
</evidence>
<accession>A0A9D5LXI7</accession>
<dbReference type="PANTHER" id="PTHR36453:SF1">
    <property type="entry name" value="RIGHT HANDED BETA HELIX DOMAIN-CONTAINING PROTEIN"/>
    <property type="match status" value="1"/>
</dbReference>
<dbReference type="InterPro" id="IPR011050">
    <property type="entry name" value="Pectin_lyase_fold/virulence"/>
</dbReference>
<organism evidence="2 3">
    <name type="scientific">Ructibacterium gallinarum</name>
    <dbReference type="NCBI Taxonomy" id="2779355"/>
    <lineage>
        <taxon>Bacteria</taxon>
        <taxon>Bacillati</taxon>
        <taxon>Bacillota</taxon>
        <taxon>Clostridia</taxon>
        <taxon>Eubacteriales</taxon>
        <taxon>Oscillospiraceae</taxon>
        <taxon>Ructibacterium</taxon>
    </lineage>
</organism>
<protein>
    <submittedName>
        <fullName evidence="2">Right-handed parallel beta-helix repeat-containing protein</fullName>
    </submittedName>
</protein>
<feature type="signal peptide" evidence="1">
    <location>
        <begin position="1"/>
        <end position="23"/>
    </location>
</feature>
<evidence type="ECO:0000313" key="3">
    <source>
        <dbReference type="Proteomes" id="UP000806542"/>
    </source>
</evidence>
<dbReference type="InterPro" id="IPR012334">
    <property type="entry name" value="Pectin_lyas_fold"/>
</dbReference>
<evidence type="ECO:0000313" key="2">
    <source>
        <dbReference type="EMBL" id="MBE5039706.1"/>
    </source>
</evidence>
<dbReference type="EMBL" id="JADCKB010000007">
    <property type="protein sequence ID" value="MBE5039706.1"/>
    <property type="molecule type" value="Genomic_DNA"/>
</dbReference>
<dbReference type="RefSeq" id="WP_226392271.1">
    <property type="nucleotide sequence ID" value="NZ_JADCKB010000007.1"/>
</dbReference>
<gene>
    <name evidence="2" type="ORF">INF28_04425</name>
</gene>
<dbReference type="InterPro" id="IPR013783">
    <property type="entry name" value="Ig-like_fold"/>
</dbReference>